<dbReference type="NCBIfam" id="TIGR00756">
    <property type="entry name" value="PPR"/>
    <property type="match status" value="1"/>
</dbReference>
<feature type="compositionally biased region" description="Basic and acidic residues" evidence="6">
    <location>
        <begin position="55"/>
        <end position="72"/>
    </location>
</feature>
<proteinExistence type="inferred from homology"/>
<feature type="region of interest" description="Disordered" evidence="6">
    <location>
        <begin position="41"/>
        <end position="72"/>
    </location>
</feature>
<dbReference type="InterPro" id="IPR002885">
    <property type="entry name" value="PPR_rpt"/>
</dbReference>
<dbReference type="EMBL" id="MLYV02000057">
    <property type="protein sequence ID" value="PSS37345.1"/>
    <property type="molecule type" value="Genomic_DNA"/>
</dbReference>
<comment type="subunit">
    <text evidence="4">Binds to mitochondrial small subunit 15S rRNA.</text>
</comment>
<keyword evidence="2" id="KW-0677">Repeat</keyword>
<evidence type="ECO:0000256" key="1">
    <source>
        <dbReference type="ARBA" id="ARBA00006192"/>
    </source>
</evidence>
<dbReference type="Pfam" id="PF13041">
    <property type="entry name" value="PPR_2"/>
    <property type="match status" value="1"/>
</dbReference>
<protein>
    <recommendedName>
        <fullName evidence="9">Pentatricopeptide repeat-containing protein</fullName>
    </recommendedName>
</protein>
<feature type="repeat" description="PPR" evidence="5">
    <location>
        <begin position="127"/>
        <end position="161"/>
    </location>
</feature>
<dbReference type="AlphaFoldDB" id="A0A2R6S519"/>
<evidence type="ECO:0000313" key="8">
    <source>
        <dbReference type="Proteomes" id="UP000186601"/>
    </source>
</evidence>
<dbReference type="PANTHER" id="PTHR47447">
    <property type="entry name" value="OS03G0856100 PROTEIN"/>
    <property type="match status" value="1"/>
</dbReference>
<dbReference type="OrthoDB" id="185373at2759"/>
<dbReference type="InterPro" id="IPR011990">
    <property type="entry name" value="TPR-like_helical_dom_sf"/>
</dbReference>
<accession>A0A2R6S519</accession>
<dbReference type="PANTHER" id="PTHR47447:SF17">
    <property type="entry name" value="OS12G0638900 PROTEIN"/>
    <property type="match status" value="1"/>
</dbReference>
<dbReference type="Gene3D" id="1.25.40.10">
    <property type="entry name" value="Tetratricopeptide repeat domain"/>
    <property type="match status" value="2"/>
</dbReference>
<sequence>MIRNASSTVSPEGILKAFQHVIGASHRTVVTDTNRAPRTLKLLPPSSASRSNTKARFDNPRTKSFVKAEESEPRSRVRYVQRGATEDDEKHFLRPAVLSERLKKLCDQDRLDDAVVMLKNAPLDAQNTIVWNTLMAETMKARKYKLAYTLYIDMKRRGLKPNLRTFVTILTGYSRIDDWDTHTKQLANVHTLFDNYKQFVEAVRERDSRSPDISRVPYMLYIKILGDATLYQKMFDVFYAMDQEGPLSPDHFIYATLLHAIANRRVLSEGSQEPVSVQNASDAKLVWKQMVKASEKLGFPIDAHALTGVLKALSGGRPTDQLLAFDIVRDYVGLSKPGETALPTKVPLNDFILQVVLGMCIVTRKYRLCMHYFQQVIDRPTKPGQERIITWRHMEQVLRAYAATAALGSMGEANQALETLEWMLREEIKDPNSGYKIRPRLETYGLVLSACWRGADWVSATRTFELMTGYNGKDFRDGKTGAPRMEKRSKGRNIMPNSAVLSTLARAAVASKDRANMRQCLRIIDHLQGAEFFVNENETRKGDAHPNELVTKAMIRGKWEVKDRIFYNLKLASAIVELADNATPKGKSKARLDAAESEGVEDKGYVVSETEEQQWTALKMKAKDFIKRTPAPRPSSIPIVEKEPLGPAKFLTNTDNQVEYQMTHRHIKSI</sequence>
<comment type="similarity">
    <text evidence="1">Belongs to the CCM1 family.</text>
</comment>
<dbReference type="PROSITE" id="PS51375">
    <property type="entry name" value="PPR"/>
    <property type="match status" value="1"/>
</dbReference>
<evidence type="ECO:0008006" key="9">
    <source>
        <dbReference type="Google" id="ProtNLM"/>
    </source>
</evidence>
<evidence type="ECO:0000256" key="6">
    <source>
        <dbReference type="SAM" id="MobiDB-lite"/>
    </source>
</evidence>
<evidence type="ECO:0000256" key="5">
    <source>
        <dbReference type="PROSITE-ProRule" id="PRU00708"/>
    </source>
</evidence>
<comment type="function">
    <text evidence="3">Regulates mitochondrial small subunit maturation by controlling 15S rRNA 5'-end processing. Localizes to the 5' precursor of the 15S rRNA in a position that is subsequently occupied by mS47 in the mature yeast mtSSU. Uses structure and sequence-specific RNA recognition, binding to a single-stranded region of the precursor and specifically recognizing bases -6 to -1. The exchange of Ccm1 for mS47 is coupled to the irreversible removal of precursor rRNA that is accompanied by conformational changes of the mitoribosomal proteins uS5m and mS26. These conformational changes signal completion of 5'-end rRNA processing through protection of the mature 5'-end of the 15S rRNA and stabilization of mS47. The removal of the 5' precursor together with the dissociation of Ccm1 may be catalyzed by the 5'-3' exoribonuclease Pet127. Involved in the specific removal of group I introns in mitochondrial encoded transcripts.</text>
</comment>
<reference evidence="7 8" key="1">
    <citation type="submission" date="2018-02" db="EMBL/GenBank/DDBJ databases">
        <title>Genome sequence of the basidiomycete white-rot fungus Phlebia centrifuga.</title>
        <authorList>
            <person name="Granchi Z."/>
            <person name="Peng M."/>
            <person name="de Vries R.P."/>
            <person name="Hilden K."/>
            <person name="Makela M.R."/>
            <person name="Grigoriev I."/>
            <person name="Riley R."/>
        </authorList>
    </citation>
    <scope>NUCLEOTIDE SEQUENCE [LARGE SCALE GENOMIC DNA]</scope>
    <source>
        <strain evidence="7 8">FBCC195</strain>
    </source>
</reference>
<evidence type="ECO:0000256" key="2">
    <source>
        <dbReference type="ARBA" id="ARBA00022737"/>
    </source>
</evidence>
<gene>
    <name evidence="7" type="ORF">PHLCEN_2v822</name>
</gene>
<keyword evidence="8" id="KW-1185">Reference proteome</keyword>
<dbReference type="Proteomes" id="UP000186601">
    <property type="component" value="Unassembled WGS sequence"/>
</dbReference>
<comment type="caution">
    <text evidence="7">The sequence shown here is derived from an EMBL/GenBank/DDBJ whole genome shotgun (WGS) entry which is preliminary data.</text>
</comment>
<evidence type="ECO:0000256" key="4">
    <source>
        <dbReference type="ARBA" id="ARBA00044511"/>
    </source>
</evidence>
<evidence type="ECO:0000313" key="7">
    <source>
        <dbReference type="EMBL" id="PSS37345.1"/>
    </source>
</evidence>
<evidence type="ECO:0000256" key="3">
    <source>
        <dbReference type="ARBA" id="ARBA00044493"/>
    </source>
</evidence>
<name>A0A2R6S519_9APHY</name>
<organism evidence="7 8">
    <name type="scientific">Hermanssonia centrifuga</name>
    <dbReference type="NCBI Taxonomy" id="98765"/>
    <lineage>
        <taxon>Eukaryota</taxon>
        <taxon>Fungi</taxon>
        <taxon>Dikarya</taxon>
        <taxon>Basidiomycota</taxon>
        <taxon>Agaricomycotina</taxon>
        <taxon>Agaricomycetes</taxon>
        <taxon>Polyporales</taxon>
        <taxon>Meruliaceae</taxon>
        <taxon>Hermanssonia</taxon>
    </lineage>
</organism>
<dbReference type="STRING" id="98765.A0A2R6S519"/>